<dbReference type="PANTHER" id="PTHR48042:SF11">
    <property type="entry name" value="ABC TRANSPORTER G FAMILY MEMBER 11"/>
    <property type="match status" value="1"/>
</dbReference>
<dbReference type="AlphaFoldDB" id="A0A8T1A5I8"/>
<evidence type="ECO:0000313" key="3">
    <source>
        <dbReference type="EMBL" id="KAG2871122.1"/>
    </source>
</evidence>
<reference evidence="3" key="1">
    <citation type="submission" date="2018-10" db="EMBL/GenBank/DDBJ databases">
        <title>Effector identification in a new, highly contiguous assembly of the strawberry crown rot pathogen Phytophthora cactorum.</title>
        <authorList>
            <person name="Armitage A.D."/>
            <person name="Nellist C.F."/>
            <person name="Bates H."/>
            <person name="Vickerstaff R.J."/>
            <person name="Harrison R.J."/>
        </authorList>
    </citation>
    <scope>NUCLEOTIDE SEQUENCE</scope>
    <source>
        <strain evidence="3">4032</strain>
    </source>
</reference>
<accession>A0A8T1A5I8</accession>
<evidence type="ECO:0000256" key="2">
    <source>
        <dbReference type="ARBA" id="ARBA00022448"/>
    </source>
</evidence>
<organism evidence="3 4">
    <name type="scientific">Phytophthora cactorum</name>
    <dbReference type="NCBI Taxonomy" id="29920"/>
    <lineage>
        <taxon>Eukaryota</taxon>
        <taxon>Sar</taxon>
        <taxon>Stramenopiles</taxon>
        <taxon>Oomycota</taxon>
        <taxon>Peronosporomycetes</taxon>
        <taxon>Peronosporales</taxon>
        <taxon>Peronosporaceae</taxon>
        <taxon>Phytophthora</taxon>
    </lineage>
</organism>
<dbReference type="PANTHER" id="PTHR48042">
    <property type="entry name" value="ABC TRANSPORTER G FAMILY MEMBER 11"/>
    <property type="match status" value="1"/>
</dbReference>
<dbReference type="InterPro" id="IPR052215">
    <property type="entry name" value="Plant_ABCG"/>
</dbReference>
<evidence type="ECO:0000313" key="4">
    <source>
        <dbReference type="Proteomes" id="UP000774804"/>
    </source>
</evidence>
<keyword evidence="2" id="KW-0813">Transport</keyword>
<protein>
    <submittedName>
        <fullName evidence="3">Uncharacterized protein</fullName>
    </submittedName>
</protein>
<comment type="caution">
    <text evidence="3">The sequence shown here is derived from an EMBL/GenBank/DDBJ whole genome shotgun (WGS) entry which is preliminary data.</text>
</comment>
<name>A0A8T1A5I8_9STRA</name>
<sequence length="60" mass="6715">MHHIERLCQESGKNVFCTIHQPSSSVYEMLTNLVILSDGHLVYFGAASSALNHFFTLGYV</sequence>
<gene>
    <name evidence="3" type="ORF">PC115_g24926</name>
</gene>
<evidence type="ECO:0000256" key="1">
    <source>
        <dbReference type="ARBA" id="ARBA00005814"/>
    </source>
</evidence>
<comment type="similarity">
    <text evidence="1">Belongs to the ABC transporter superfamily. ABCG family. Eye pigment precursor importer (TC 3.A.1.204) subfamily.</text>
</comment>
<dbReference type="EMBL" id="RCMI01003930">
    <property type="protein sequence ID" value="KAG2871122.1"/>
    <property type="molecule type" value="Genomic_DNA"/>
</dbReference>
<dbReference type="Proteomes" id="UP000774804">
    <property type="component" value="Unassembled WGS sequence"/>
</dbReference>
<proteinExistence type="inferred from homology"/>